<dbReference type="FunFam" id="1.20.1070.10:FF:000004">
    <property type="entry name" value="Olfactory receptor"/>
    <property type="match status" value="1"/>
</dbReference>
<dbReference type="GO" id="GO:0004930">
    <property type="term" value="F:G protein-coupled receptor activity"/>
    <property type="evidence" value="ECO:0007669"/>
    <property type="project" value="UniProtKB-KW"/>
</dbReference>
<keyword evidence="4 11" id="KW-0812">Transmembrane</keyword>
<dbReference type="SUPFAM" id="SSF81321">
    <property type="entry name" value="Family A G protein-coupled receptor-like"/>
    <property type="match status" value="1"/>
</dbReference>
<evidence type="ECO:0000256" key="5">
    <source>
        <dbReference type="ARBA" id="ARBA00022725"/>
    </source>
</evidence>
<keyword evidence="8 12" id="KW-0472">Membrane</keyword>
<evidence type="ECO:0000256" key="11">
    <source>
        <dbReference type="RuleBase" id="RU000688"/>
    </source>
</evidence>
<dbReference type="PRINTS" id="PR00237">
    <property type="entry name" value="GPCRRHODOPSN"/>
</dbReference>
<feature type="transmembrane region" description="Helical" evidence="12">
    <location>
        <begin position="59"/>
        <end position="79"/>
    </location>
</feature>
<evidence type="ECO:0000256" key="7">
    <source>
        <dbReference type="ARBA" id="ARBA00023040"/>
    </source>
</evidence>
<reference evidence="15" key="1">
    <citation type="submission" date="2025-08" db="UniProtKB">
        <authorList>
            <consortium name="RefSeq"/>
        </authorList>
    </citation>
    <scope>IDENTIFICATION</scope>
    <source>
        <strain evidence="15">Nigerian</strain>
        <tissue evidence="15">Liver and blood</tissue>
    </source>
</reference>
<dbReference type="AlphaFoldDB" id="A0A8J1JVV5"/>
<feature type="transmembrane region" description="Helical" evidence="12">
    <location>
        <begin position="196"/>
        <end position="225"/>
    </location>
</feature>
<feature type="transmembrane region" description="Helical" evidence="12">
    <location>
        <begin position="237"/>
        <end position="258"/>
    </location>
</feature>
<keyword evidence="10 11" id="KW-0807">Transducer</keyword>
<evidence type="ECO:0000313" key="16">
    <source>
        <dbReference type="Xenbase" id="XB-GENE-29077819"/>
    </source>
</evidence>
<dbReference type="AGR" id="Xenbase:XB-GENE-29077819"/>
<keyword evidence="2 12" id="KW-1003">Cell membrane</keyword>
<comment type="subcellular location">
    <subcellularLocation>
        <location evidence="1 12">Cell membrane</location>
        <topology evidence="1 12">Multi-pass membrane protein</topology>
    </subcellularLocation>
</comment>
<dbReference type="PRINTS" id="PR00245">
    <property type="entry name" value="OLFACTORYR"/>
</dbReference>
<dbReference type="GO" id="GO:0005549">
    <property type="term" value="F:odorant binding"/>
    <property type="evidence" value="ECO:0000318"/>
    <property type="project" value="GO_Central"/>
</dbReference>
<keyword evidence="9 11" id="KW-0675">Receptor</keyword>
<dbReference type="PROSITE" id="PS50262">
    <property type="entry name" value="G_PROTEIN_RECEP_F1_2"/>
    <property type="match status" value="1"/>
</dbReference>
<sequence>MDVANQTIVSELVLLGLTNCKQLQMPLFALFFLVYLLTVLGNVGMALIIWISPQLHSSMYFFLFNLSFVDACFSTTISPRMLFNFFLETARISVIECAFQMYFAVSFGSTECFLLAFMAYDRYIAICSPLYYSVIMTKYHCLQLMAISYVCGFLHSIIHTAATFKHSLCWTDIHHFFCDIQPLLKLSCQKTITNEILLVIFSGSITMLCLLGTVLSYFWILNAIYKMYSSGVRYKTFSTCSSHLVSVFLFFGSVLFMYLRPNSSYKDEDLSASVFYSLVIPMLNPMIYSLRNRDVRLVLWKIFSMNEHINLGLH</sequence>
<protein>
    <recommendedName>
        <fullName evidence="12">Olfactory receptor</fullName>
    </recommendedName>
</protein>
<feature type="transmembrane region" description="Helical" evidence="12">
    <location>
        <begin position="141"/>
        <end position="158"/>
    </location>
</feature>
<dbReference type="Proteomes" id="UP000008143">
    <property type="component" value="Chromosome 1"/>
</dbReference>
<evidence type="ECO:0000256" key="9">
    <source>
        <dbReference type="ARBA" id="ARBA00023170"/>
    </source>
</evidence>
<evidence type="ECO:0000256" key="10">
    <source>
        <dbReference type="ARBA" id="ARBA00023224"/>
    </source>
</evidence>
<evidence type="ECO:0000256" key="12">
    <source>
        <dbReference type="RuleBase" id="RU363047"/>
    </source>
</evidence>
<evidence type="ECO:0000259" key="13">
    <source>
        <dbReference type="PROSITE" id="PS50262"/>
    </source>
</evidence>
<evidence type="ECO:0000256" key="2">
    <source>
        <dbReference type="ARBA" id="ARBA00022475"/>
    </source>
</evidence>
<gene>
    <name evidence="15 16" type="primary">LOC100485431</name>
</gene>
<comment type="similarity">
    <text evidence="11">Belongs to the G-protein coupled receptor 1 family.</text>
</comment>
<keyword evidence="3 12" id="KW-0716">Sensory transduction</keyword>
<dbReference type="InterPro" id="IPR000725">
    <property type="entry name" value="Olfact_rcpt"/>
</dbReference>
<dbReference type="RefSeq" id="XP_031762019.1">
    <property type="nucleotide sequence ID" value="XM_031906159.1"/>
</dbReference>
<dbReference type="GO" id="GO:0004984">
    <property type="term" value="F:olfactory receptor activity"/>
    <property type="evidence" value="ECO:0000318"/>
    <property type="project" value="GO_Central"/>
</dbReference>
<proteinExistence type="inferred from homology"/>
<evidence type="ECO:0000256" key="4">
    <source>
        <dbReference type="ARBA" id="ARBA00022692"/>
    </source>
</evidence>
<keyword evidence="5 12" id="KW-0552">Olfaction</keyword>
<dbReference type="KEGG" id="xtr:100485431"/>
<feature type="domain" description="G-protein coupled receptors family 1 profile" evidence="13">
    <location>
        <begin position="41"/>
        <end position="288"/>
    </location>
</feature>
<evidence type="ECO:0000256" key="1">
    <source>
        <dbReference type="ARBA" id="ARBA00004651"/>
    </source>
</evidence>
<dbReference type="PANTHER" id="PTHR48018">
    <property type="entry name" value="OLFACTORY RECEPTOR"/>
    <property type="match status" value="1"/>
</dbReference>
<evidence type="ECO:0000313" key="14">
    <source>
        <dbReference type="Proteomes" id="UP000008143"/>
    </source>
</evidence>
<dbReference type="Xenbase" id="XB-GENE-29077819">
    <property type="gene designation" value="LOC100485431"/>
</dbReference>
<dbReference type="InterPro" id="IPR000276">
    <property type="entry name" value="GPCR_Rhodpsn"/>
</dbReference>
<feature type="transmembrane region" description="Helical" evidence="12">
    <location>
        <begin position="99"/>
        <end position="120"/>
    </location>
</feature>
<accession>A0A8J1JVV5</accession>
<name>A0A8J1JVV5_XENTR</name>
<evidence type="ECO:0000256" key="3">
    <source>
        <dbReference type="ARBA" id="ARBA00022606"/>
    </source>
</evidence>
<dbReference type="InterPro" id="IPR017452">
    <property type="entry name" value="GPCR_Rhodpsn_7TM"/>
</dbReference>
<dbReference type="Pfam" id="PF13853">
    <property type="entry name" value="7tm_4"/>
    <property type="match status" value="1"/>
</dbReference>
<feature type="transmembrane region" description="Helical" evidence="12">
    <location>
        <begin position="27"/>
        <end position="52"/>
    </location>
</feature>
<dbReference type="Gene3D" id="1.20.1070.10">
    <property type="entry name" value="Rhodopsin 7-helix transmembrane proteins"/>
    <property type="match status" value="1"/>
</dbReference>
<dbReference type="PROSITE" id="PS00237">
    <property type="entry name" value="G_PROTEIN_RECEP_F1_1"/>
    <property type="match status" value="1"/>
</dbReference>
<evidence type="ECO:0000256" key="6">
    <source>
        <dbReference type="ARBA" id="ARBA00022989"/>
    </source>
</evidence>
<dbReference type="GO" id="GO:0005886">
    <property type="term" value="C:plasma membrane"/>
    <property type="evidence" value="ECO:0007669"/>
    <property type="project" value="UniProtKB-SubCell"/>
</dbReference>
<keyword evidence="6 12" id="KW-1133">Transmembrane helix</keyword>
<dbReference type="OrthoDB" id="9823959at2759"/>
<evidence type="ECO:0000256" key="8">
    <source>
        <dbReference type="ARBA" id="ARBA00023136"/>
    </source>
</evidence>
<dbReference type="OMA" id="SVIECAF"/>
<keyword evidence="7 11" id="KW-0297">G-protein coupled receptor</keyword>
<keyword evidence="14" id="KW-1185">Reference proteome</keyword>
<dbReference type="GeneID" id="100485431"/>
<evidence type="ECO:0000313" key="15">
    <source>
        <dbReference type="RefSeq" id="XP_031762019.1"/>
    </source>
</evidence>
<feature type="transmembrane region" description="Helical" evidence="12">
    <location>
        <begin position="270"/>
        <end position="290"/>
    </location>
</feature>
<organism evidence="14 15">
    <name type="scientific">Xenopus tropicalis</name>
    <name type="common">Western clawed frog</name>
    <name type="synonym">Silurana tropicalis</name>
    <dbReference type="NCBI Taxonomy" id="8364"/>
    <lineage>
        <taxon>Eukaryota</taxon>
        <taxon>Metazoa</taxon>
        <taxon>Chordata</taxon>
        <taxon>Craniata</taxon>
        <taxon>Vertebrata</taxon>
        <taxon>Euteleostomi</taxon>
        <taxon>Amphibia</taxon>
        <taxon>Batrachia</taxon>
        <taxon>Anura</taxon>
        <taxon>Pipoidea</taxon>
        <taxon>Pipidae</taxon>
        <taxon>Xenopodinae</taxon>
        <taxon>Xenopus</taxon>
        <taxon>Silurana</taxon>
    </lineage>
</organism>